<dbReference type="InterPro" id="IPR008011">
    <property type="entry name" value="Complex1_LYR_dom"/>
</dbReference>
<comment type="caution">
    <text evidence="10">The sequence shown here is derived from an EMBL/GenBank/DDBJ whole genome shotgun (WGS) entry which is preliminary data.</text>
</comment>
<dbReference type="OrthoDB" id="14535at2759"/>
<keyword evidence="4" id="KW-0679">Respiratory chain</keyword>
<dbReference type="GO" id="GO:0045271">
    <property type="term" value="C:respiratory chain complex I"/>
    <property type="evidence" value="ECO:0007669"/>
    <property type="project" value="InterPro"/>
</dbReference>
<keyword evidence="7" id="KW-0496">Mitochondrion</keyword>
<dbReference type="Pfam" id="PF05347">
    <property type="entry name" value="Complex1_LYR"/>
    <property type="match status" value="1"/>
</dbReference>
<evidence type="ECO:0000256" key="5">
    <source>
        <dbReference type="ARBA" id="ARBA00022792"/>
    </source>
</evidence>
<evidence type="ECO:0000259" key="9">
    <source>
        <dbReference type="Pfam" id="PF05347"/>
    </source>
</evidence>
<keyword evidence="6" id="KW-0249">Electron transport</keyword>
<keyword evidence="11" id="KW-1185">Reference proteome</keyword>
<dbReference type="InterPro" id="IPR045299">
    <property type="entry name" value="Complex1_LYR_NDUFA6_LYRM6"/>
</dbReference>
<evidence type="ECO:0000256" key="7">
    <source>
        <dbReference type="ARBA" id="ARBA00023128"/>
    </source>
</evidence>
<organism evidence="10 11">
    <name type="scientific">Paraglomus brasilianum</name>
    <dbReference type="NCBI Taxonomy" id="144538"/>
    <lineage>
        <taxon>Eukaryota</taxon>
        <taxon>Fungi</taxon>
        <taxon>Fungi incertae sedis</taxon>
        <taxon>Mucoromycota</taxon>
        <taxon>Glomeromycotina</taxon>
        <taxon>Glomeromycetes</taxon>
        <taxon>Paraglomerales</taxon>
        <taxon>Paraglomeraceae</taxon>
        <taxon>Paraglomus</taxon>
    </lineage>
</organism>
<keyword evidence="5" id="KW-0999">Mitochondrion inner membrane</keyword>
<evidence type="ECO:0000256" key="2">
    <source>
        <dbReference type="ARBA" id="ARBA00009508"/>
    </source>
</evidence>
<dbReference type="PANTHER" id="PTHR12964:SF0">
    <property type="entry name" value="NADH DEHYDROGENASE [UBIQUINONE] 1 ALPHA SUBCOMPLEX SUBUNIT 6"/>
    <property type="match status" value="1"/>
</dbReference>
<dbReference type="GO" id="GO:0006979">
    <property type="term" value="P:response to oxidative stress"/>
    <property type="evidence" value="ECO:0007669"/>
    <property type="project" value="TreeGrafter"/>
</dbReference>
<protein>
    <submittedName>
        <fullName evidence="10">11365_t:CDS:1</fullName>
    </submittedName>
</protein>
<comment type="similarity">
    <text evidence="2">Belongs to the complex I LYR family.</text>
</comment>
<feature type="domain" description="Complex 1 LYR protein" evidence="9">
    <location>
        <begin position="23"/>
        <end position="83"/>
    </location>
</feature>
<accession>A0A9N9G0A0</accession>
<reference evidence="10" key="1">
    <citation type="submission" date="2021-06" db="EMBL/GenBank/DDBJ databases">
        <authorList>
            <person name="Kallberg Y."/>
            <person name="Tangrot J."/>
            <person name="Rosling A."/>
        </authorList>
    </citation>
    <scope>NUCLEOTIDE SEQUENCE</scope>
    <source>
        <strain evidence="10">BR232B</strain>
    </source>
</reference>
<evidence type="ECO:0000313" key="10">
    <source>
        <dbReference type="EMBL" id="CAG8572694.1"/>
    </source>
</evidence>
<dbReference type="GO" id="GO:0005743">
    <property type="term" value="C:mitochondrial inner membrane"/>
    <property type="evidence" value="ECO:0007669"/>
    <property type="project" value="UniProtKB-SubCell"/>
</dbReference>
<evidence type="ECO:0000313" key="11">
    <source>
        <dbReference type="Proteomes" id="UP000789739"/>
    </source>
</evidence>
<dbReference type="PIRSF" id="PIRSF006643">
    <property type="entry name" value="NDUA6"/>
    <property type="match status" value="1"/>
</dbReference>
<proteinExistence type="inferred from homology"/>
<comment type="subcellular location">
    <subcellularLocation>
        <location evidence="1">Mitochondrion inner membrane</location>
        <topology evidence="1">Peripheral membrane protein</topology>
        <orientation evidence="1">Matrix side</orientation>
    </subcellularLocation>
</comment>
<dbReference type="PANTHER" id="PTHR12964">
    <property type="entry name" value="NADH-UBIQUINONE OXIDOREDUCTASE B14 SUBUNIT"/>
    <property type="match status" value="1"/>
</dbReference>
<keyword evidence="8" id="KW-0472">Membrane</keyword>
<evidence type="ECO:0000256" key="8">
    <source>
        <dbReference type="ARBA" id="ARBA00023136"/>
    </source>
</evidence>
<name>A0A9N9G0A0_9GLOM</name>
<sequence>MTITPARLATVTATSGTYQNARQKVLALYRDWQRAAPTIITEYHLDIPTSAVRAKIREEFEKHRYVNDLRLIDILLFKGRTEYQETLNLWKFSTHLLNYFEKEEAGPKPAGFLEKFYGNANFKIEKIIR</sequence>
<dbReference type="CDD" id="cd20266">
    <property type="entry name" value="Complex1_LYR_NDUFA6_LYRM6"/>
    <property type="match status" value="1"/>
</dbReference>
<evidence type="ECO:0000256" key="1">
    <source>
        <dbReference type="ARBA" id="ARBA00004443"/>
    </source>
</evidence>
<gene>
    <name evidence="10" type="ORF">PBRASI_LOCUS6187</name>
</gene>
<evidence type="ECO:0000256" key="4">
    <source>
        <dbReference type="ARBA" id="ARBA00022660"/>
    </source>
</evidence>
<evidence type="ECO:0000256" key="6">
    <source>
        <dbReference type="ARBA" id="ARBA00022982"/>
    </source>
</evidence>
<dbReference type="InterPro" id="IPR016488">
    <property type="entry name" value="NADH_Ub_cplx-1_asu_su-6"/>
</dbReference>
<dbReference type="Proteomes" id="UP000789739">
    <property type="component" value="Unassembled WGS sequence"/>
</dbReference>
<keyword evidence="3" id="KW-0813">Transport</keyword>
<evidence type="ECO:0000256" key="3">
    <source>
        <dbReference type="ARBA" id="ARBA00022448"/>
    </source>
</evidence>
<dbReference type="EMBL" id="CAJVPI010000793">
    <property type="protein sequence ID" value="CAG8572694.1"/>
    <property type="molecule type" value="Genomic_DNA"/>
</dbReference>
<dbReference type="AlphaFoldDB" id="A0A9N9G0A0"/>